<dbReference type="InterPro" id="IPR015915">
    <property type="entry name" value="Kelch-typ_b-propeller"/>
</dbReference>
<dbReference type="OrthoDB" id="45365at2759"/>
<accession>A0A8H3IWW4</accession>
<dbReference type="Pfam" id="PF24681">
    <property type="entry name" value="Kelch_KLHDC2_KLHL20_DRC7"/>
    <property type="match status" value="1"/>
</dbReference>
<dbReference type="Gene3D" id="2.120.10.80">
    <property type="entry name" value="Kelch-type beta propeller"/>
    <property type="match status" value="1"/>
</dbReference>
<evidence type="ECO:0000256" key="2">
    <source>
        <dbReference type="ARBA" id="ARBA00022737"/>
    </source>
</evidence>
<evidence type="ECO:0000313" key="3">
    <source>
        <dbReference type="EMBL" id="CAF9936083.1"/>
    </source>
</evidence>
<sequence>MSPLGSSALVFGGQNGEVYFNDLSAFDVNQPYDRPDGTAWETLLPNEPHPDRPLARANHTMVSWDDKLYLFGGTDGELWFSDLWQYSSSNGWTQLRGSSYFPEGRESHAAAVVDGVMFIFGGCNKEGRDLGDLHGYDFAKRRWSYFGTYHDFPSARSGHQMAVHKEKIIMVGGEPYDREDLAVMYTLSPASCFLRAELFGWSGPPWQNGQGQESKW</sequence>
<dbReference type="PANTHER" id="PTHR46093:SF18">
    <property type="entry name" value="FIBRONECTIN TYPE-III DOMAIN-CONTAINING PROTEIN"/>
    <property type="match status" value="1"/>
</dbReference>
<keyword evidence="4" id="KW-1185">Reference proteome</keyword>
<protein>
    <submittedName>
        <fullName evidence="3">Negative regulator of mitotic exit</fullName>
    </submittedName>
</protein>
<evidence type="ECO:0000256" key="1">
    <source>
        <dbReference type="ARBA" id="ARBA00022441"/>
    </source>
</evidence>
<dbReference type="AlphaFoldDB" id="A0A8H3IWW4"/>
<comment type="caution">
    <text evidence="3">The sequence shown here is derived from an EMBL/GenBank/DDBJ whole genome shotgun (WGS) entry which is preliminary data.</text>
</comment>
<keyword evidence="1" id="KW-0880">Kelch repeat</keyword>
<keyword evidence="2" id="KW-0677">Repeat</keyword>
<evidence type="ECO:0000313" key="4">
    <source>
        <dbReference type="Proteomes" id="UP000664534"/>
    </source>
</evidence>
<name>A0A8H3IWW4_9LECA</name>
<organism evidence="3 4">
    <name type="scientific">Imshaugia aleurites</name>
    <dbReference type="NCBI Taxonomy" id="172621"/>
    <lineage>
        <taxon>Eukaryota</taxon>
        <taxon>Fungi</taxon>
        <taxon>Dikarya</taxon>
        <taxon>Ascomycota</taxon>
        <taxon>Pezizomycotina</taxon>
        <taxon>Lecanoromycetes</taxon>
        <taxon>OSLEUM clade</taxon>
        <taxon>Lecanoromycetidae</taxon>
        <taxon>Lecanorales</taxon>
        <taxon>Lecanorineae</taxon>
        <taxon>Parmeliaceae</taxon>
        <taxon>Imshaugia</taxon>
    </lineage>
</organism>
<dbReference type="SUPFAM" id="SSF117281">
    <property type="entry name" value="Kelch motif"/>
    <property type="match status" value="1"/>
</dbReference>
<reference evidence="3" key="1">
    <citation type="submission" date="2021-03" db="EMBL/GenBank/DDBJ databases">
        <authorList>
            <person name="Tagirdzhanova G."/>
        </authorList>
    </citation>
    <scope>NUCLEOTIDE SEQUENCE</scope>
</reference>
<proteinExistence type="predicted"/>
<gene>
    <name evidence="3" type="primary">KEL2_2</name>
    <name evidence="3" type="ORF">IMSHALPRED_010455</name>
</gene>
<dbReference type="Proteomes" id="UP000664534">
    <property type="component" value="Unassembled WGS sequence"/>
</dbReference>
<dbReference type="PANTHER" id="PTHR46093">
    <property type="entry name" value="ACYL-COA-BINDING DOMAIN-CONTAINING PROTEIN 5"/>
    <property type="match status" value="1"/>
</dbReference>
<dbReference type="EMBL" id="CAJPDT010000088">
    <property type="protein sequence ID" value="CAF9936083.1"/>
    <property type="molecule type" value="Genomic_DNA"/>
</dbReference>